<dbReference type="EMBL" id="DYUX01000022">
    <property type="protein sequence ID" value="HJG41948.1"/>
    <property type="molecule type" value="Genomic_DNA"/>
</dbReference>
<reference evidence="2" key="1">
    <citation type="journal article" date="2021" name="PeerJ">
        <title>Extensive microbial diversity within the chicken gut microbiome revealed by metagenomics and culture.</title>
        <authorList>
            <person name="Gilroy R."/>
            <person name="Ravi A."/>
            <person name="Getino M."/>
            <person name="Pursley I."/>
            <person name="Horton D.L."/>
            <person name="Alikhan N.F."/>
            <person name="Baker D."/>
            <person name="Gharbi K."/>
            <person name="Hall N."/>
            <person name="Watson M."/>
            <person name="Adriaenssens E.M."/>
            <person name="Foster-Nyarko E."/>
            <person name="Jarju S."/>
            <person name="Secka A."/>
            <person name="Antonio M."/>
            <person name="Oren A."/>
            <person name="Chaudhuri R.R."/>
            <person name="La Ragione R."/>
            <person name="Hildebrand F."/>
            <person name="Pallen M.J."/>
        </authorList>
    </citation>
    <scope>NUCLEOTIDE SEQUENCE</scope>
    <source>
        <strain evidence="2">ChiBcolR7-4860</strain>
    </source>
</reference>
<feature type="domain" description="Flavodoxin" evidence="1">
    <location>
        <begin position="42"/>
        <end position="179"/>
    </location>
</feature>
<accession>A0A921J043</accession>
<dbReference type="RefSeq" id="WP_278711384.1">
    <property type="nucleotide sequence ID" value="NZ_DYUX01000022.1"/>
</dbReference>
<proteinExistence type="predicted"/>
<evidence type="ECO:0000259" key="1">
    <source>
        <dbReference type="Pfam" id="PF12724"/>
    </source>
</evidence>
<gene>
    <name evidence="2" type="ORF">K8U73_06150</name>
</gene>
<dbReference type="InterPro" id="IPR029039">
    <property type="entry name" value="Flavoprotein-like_sf"/>
</dbReference>
<evidence type="ECO:0000313" key="3">
    <source>
        <dbReference type="Proteomes" id="UP000786560"/>
    </source>
</evidence>
<comment type="caution">
    <text evidence="2">The sequence shown here is derived from an EMBL/GenBank/DDBJ whole genome shotgun (WGS) entry which is preliminary data.</text>
</comment>
<dbReference type="Proteomes" id="UP000786560">
    <property type="component" value="Unassembled WGS sequence"/>
</dbReference>
<dbReference type="AlphaFoldDB" id="A0A921J043"/>
<protein>
    <submittedName>
        <fullName evidence="2">Flavodoxin domain-containing protein</fullName>
    </submittedName>
</protein>
<dbReference type="SUPFAM" id="SSF52218">
    <property type="entry name" value="Flavoproteins"/>
    <property type="match status" value="1"/>
</dbReference>
<sequence>MIASIVKPITPYVVCLFPPCVMRGSVQWGQADIEEDAMGTILIVHGSKYGASKRYADECARRLRTSAIRFKDCADTALRRADVVIYFGPVFAGGMPGLRRTTKRVAALSRPPRVIIVTVGLGDPSLPGNTEHLRGIVRQQVPPSIADVAECFHLRGGIDYTRLSLMHRIMMWMMYQHEKRIPRDQWTTDTRMFNETYGGAVDMVDFQTLTPIMASLGVAD</sequence>
<dbReference type="Pfam" id="PF12724">
    <property type="entry name" value="Flavodoxin_5"/>
    <property type="match status" value="1"/>
</dbReference>
<reference evidence="2" key="2">
    <citation type="submission" date="2021-09" db="EMBL/GenBank/DDBJ databases">
        <authorList>
            <person name="Gilroy R."/>
        </authorList>
    </citation>
    <scope>NUCLEOTIDE SEQUENCE</scope>
    <source>
        <strain evidence="2">ChiBcolR7-4860</strain>
    </source>
</reference>
<organism evidence="2 3">
    <name type="scientific">Bifidobacterium pullorum subsp. gallinarum</name>
    <dbReference type="NCBI Taxonomy" id="78344"/>
    <lineage>
        <taxon>Bacteria</taxon>
        <taxon>Bacillati</taxon>
        <taxon>Actinomycetota</taxon>
        <taxon>Actinomycetes</taxon>
        <taxon>Bifidobacteriales</taxon>
        <taxon>Bifidobacteriaceae</taxon>
        <taxon>Bifidobacterium</taxon>
    </lineage>
</organism>
<evidence type="ECO:0000313" key="2">
    <source>
        <dbReference type="EMBL" id="HJG41948.1"/>
    </source>
</evidence>
<name>A0A921J043_9BIFI</name>
<dbReference type="InterPro" id="IPR026816">
    <property type="entry name" value="Flavodoxin_dom"/>
</dbReference>